<dbReference type="EMBL" id="JAAYEE010000005">
    <property type="protein sequence ID" value="NLW33888.1"/>
    <property type="molecule type" value="Genomic_DNA"/>
</dbReference>
<sequence length="60" mass="6476">MKVYVNGQEIHIVKGMTVRHALIAADLLCDIESGKKAYDDKGNEVGLGGALTEGSRIYVK</sequence>
<evidence type="ECO:0000313" key="2">
    <source>
        <dbReference type="Proteomes" id="UP000777265"/>
    </source>
</evidence>
<evidence type="ECO:0000313" key="1">
    <source>
        <dbReference type="EMBL" id="NLW33888.1"/>
    </source>
</evidence>
<comment type="caution">
    <text evidence="1">The sequence shown here is derived from an EMBL/GenBank/DDBJ whole genome shotgun (WGS) entry which is preliminary data.</text>
</comment>
<gene>
    <name evidence="1" type="ORF">GXY80_00200</name>
</gene>
<dbReference type="Proteomes" id="UP000777265">
    <property type="component" value="Unassembled WGS sequence"/>
</dbReference>
<organism evidence="1 2">
    <name type="scientific">Syntrophorhabdus aromaticivorans</name>
    <dbReference type="NCBI Taxonomy" id="328301"/>
    <lineage>
        <taxon>Bacteria</taxon>
        <taxon>Pseudomonadati</taxon>
        <taxon>Thermodesulfobacteriota</taxon>
        <taxon>Syntrophorhabdia</taxon>
        <taxon>Syntrophorhabdales</taxon>
        <taxon>Syntrophorhabdaceae</taxon>
        <taxon>Syntrophorhabdus</taxon>
    </lineage>
</organism>
<dbReference type="STRING" id="909663.GCA_000512235_02481"/>
<proteinExistence type="predicted"/>
<accession>A0A351U7V9</accession>
<protein>
    <submittedName>
        <fullName evidence="1">Uncharacterized protein</fullName>
    </submittedName>
</protein>
<name>A0A351U7V9_9BACT</name>
<dbReference type="AlphaFoldDB" id="A0A351U7V9"/>
<reference evidence="1" key="2">
    <citation type="submission" date="2020-01" db="EMBL/GenBank/DDBJ databases">
        <authorList>
            <person name="Campanaro S."/>
        </authorList>
    </citation>
    <scope>NUCLEOTIDE SEQUENCE</scope>
    <source>
        <strain evidence="1">AS06rmzACSIP_7</strain>
    </source>
</reference>
<reference evidence="1" key="1">
    <citation type="journal article" date="2020" name="Biotechnol. Biofuels">
        <title>New insights from the biogas microbiome by comprehensive genome-resolved metagenomics of nearly 1600 species originating from multiple anaerobic digesters.</title>
        <authorList>
            <person name="Campanaro S."/>
            <person name="Treu L."/>
            <person name="Rodriguez-R L.M."/>
            <person name="Kovalovszki A."/>
            <person name="Ziels R.M."/>
            <person name="Maus I."/>
            <person name="Zhu X."/>
            <person name="Kougias P.G."/>
            <person name="Basile A."/>
            <person name="Luo G."/>
            <person name="Schluter A."/>
            <person name="Konstantinidis K.T."/>
            <person name="Angelidaki I."/>
        </authorList>
    </citation>
    <scope>NUCLEOTIDE SEQUENCE</scope>
    <source>
        <strain evidence="1">AS06rmzACSIP_7</strain>
    </source>
</reference>